<keyword evidence="2" id="KW-1185">Reference proteome</keyword>
<dbReference type="AlphaFoldDB" id="A0A392SGC7"/>
<evidence type="ECO:0000313" key="1">
    <source>
        <dbReference type="EMBL" id="MCI47020.1"/>
    </source>
</evidence>
<protein>
    <submittedName>
        <fullName evidence="1">Uncharacterized protein</fullName>
    </submittedName>
</protein>
<accession>A0A392SGC7</accession>
<dbReference type="EMBL" id="LXQA010366176">
    <property type="protein sequence ID" value="MCI47020.1"/>
    <property type="molecule type" value="Genomic_DNA"/>
</dbReference>
<organism evidence="1 2">
    <name type="scientific">Trifolium medium</name>
    <dbReference type="NCBI Taxonomy" id="97028"/>
    <lineage>
        <taxon>Eukaryota</taxon>
        <taxon>Viridiplantae</taxon>
        <taxon>Streptophyta</taxon>
        <taxon>Embryophyta</taxon>
        <taxon>Tracheophyta</taxon>
        <taxon>Spermatophyta</taxon>
        <taxon>Magnoliopsida</taxon>
        <taxon>eudicotyledons</taxon>
        <taxon>Gunneridae</taxon>
        <taxon>Pentapetalae</taxon>
        <taxon>rosids</taxon>
        <taxon>fabids</taxon>
        <taxon>Fabales</taxon>
        <taxon>Fabaceae</taxon>
        <taxon>Papilionoideae</taxon>
        <taxon>50 kb inversion clade</taxon>
        <taxon>NPAAA clade</taxon>
        <taxon>Hologalegina</taxon>
        <taxon>IRL clade</taxon>
        <taxon>Trifolieae</taxon>
        <taxon>Trifolium</taxon>
    </lineage>
</organism>
<comment type="caution">
    <text evidence="1">The sequence shown here is derived from an EMBL/GenBank/DDBJ whole genome shotgun (WGS) entry which is preliminary data.</text>
</comment>
<evidence type="ECO:0000313" key="2">
    <source>
        <dbReference type="Proteomes" id="UP000265520"/>
    </source>
</evidence>
<proteinExistence type="predicted"/>
<dbReference type="Proteomes" id="UP000265520">
    <property type="component" value="Unassembled WGS sequence"/>
</dbReference>
<name>A0A392SGC7_9FABA</name>
<sequence length="36" mass="3967">KMTVKTSGNVTPELTKALIQFERGSVEAEVIWDDSS</sequence>
<feature type="non-terminal residue" evidence="1">
    <location>
        <position position="1"/>
    </location>
</feature>
<reference evidence="1 2" key="1">
    <citation type="journal article" date="2018" name="Front. Plant Sci.">
        <title>Red Clover (Trifolium pratense) and Zigzag Clover (T. medium) - A Picture of Genomic Similarities and Differences.</title>
        <authorList>
            <person name="Dluhosova J."/>
            <person name="Istvanek J."/>
            <person name="Nedelnik J."/>
            <person name="Repkova J."/>
        </authorList>
    </citation>
    <scope>NUCLEOTIDE SEQUENCE [LARGE SCALE GENOMIC DNA]</scope>
    <source>
        <strain evidence="2">cv. 10/8</strain>
        <tissue evidence="1">Leaf</tissue>
    </source>
</reference>